<evidence type="ECO:0000313" key="1">
    <source>
        <dbReference type="EMBL" id="ODA30073.1"/>
    </source>
</evidence>
<dbReference type="STRING" id="1841610.A6X21_07005"/>
<dbReference type="AlphaFoldDB" id="A0A1C3EA12"/>
<protein>
    <submittedName>
        <fullName evidence="1">Uncharacterized protein</fullName>
    </submittedName>
</protein>
<organism evidence="1 2">
    <name type="scientific">Planctopirus hydrillae</name>
    <dbReference type="NCBI Taxonomy" id="1841610"/>
    <lineage>
        <taxon>Bacteria</taxon>
        <taxon>Pseudomonadati</taxon>
        <taxon>Planctomycetota</taxon>
        <taxon>Planctomycetia</taxon>
        <taxon>Planctomycetales</taxon>
        <taxon>Planctomycetaceae</taxon>
        <taxon>Planctopirus</taxon>
    </lineage>
</organism>
<reference evidence="1 2" key="1">
    <citation type="submission" date="2016-05" db="EMBL/GenBank/DDBJ databases">
        <title>Genomic and physiological characterization of Planctopirus sp. isolated from fresh water lake.</title>
        <authorList>
            <person name="Subhash Y."/>
            <person name="Ramana C."/>
        </authorList>
    </citation>
    <scope>NUCLEOTIDE SEQUENCE [LARGE SCALE GENOMIC DNA]</scope>
    <source>
        <strain evidence="1 2">JC280</strain>
    </source>
</reference>
<sequence>MTRLNNDQTAICRANSLVNTIVGSAPWAGKAVRSLLAVTALSTGLLFTQEASAQVLLGGEQLVKGVSTAEERVAQSDLWVMDIAFKPMRQIVVEVTDPKTGEKKPEYIWYMTYRAFNRPIAQREVDNQPVNEFDPPVLPPMFVPEFTLVTQSETPEVIQDTICPEALAAINKREKFTFQNSVEAVAPIPPAAEPKSPDEQAISGVAIFRNVNPKAKRYTVYLTGFSNGIRTIEGPDGQPLVQHKTLMQKYWRPGDEFDQKEFEIRLDGEPEWIYR</sequence>
<name>A0A1C3EA12_9PLAN</name>
<keyword evidence="2" id="KW-1185">Reference proteome</keyword>
<dbReference type="OrthoDB" id="271268at2"/>
<proteinExistence type="predicted"/>
<evidence type="ECO:0000313" key="2">
    <source>
        <dbReference type="Proteomes" id="UP000094828"/>
    </source>
</evidence>
<dbReference type="RefSeq" id="WP_068849059.1">
    <property type="nucleotide sequence ID" value="NZ_LYDR01000116.1"/>
</dbReference>
<accession>A0A1C3EA12</accession>
<gene>
    <name evidence="1" type="ORF">A6X21_07005</name>
</gene>
<dbReference type="Proteomes" id="UP000094828">
    <property type="component" value="Unassembled WGS sequence"/>
</dbReference>
<dbReference type="EMBL" id="LYDR01000116">
    <property type="protein sequence ID" value="ODA30073.1"/>
    <property type="molecule type" value="Genomic_DNA"/>
</dbReference>
<comment type="caution">
    <text evidence="1">The sequence shown here is derived from an EMBL/GenBank/DDBJ whole genome shotgun (WGS) entry which is preliminary data.</text>
</comment>